<keyword evidence="6 9" id="KW-0238">DNA-binding</keyword>
<dbReference type="InterPro" id="IPR005748">
    <property type="entry name" value="DNA_mismatch_repair_MutS"/>
</dbReference>
<dbReference type="GO" id="GO:0030983">
    <property type="term" value="F:mismatched DNA binding"/>
    <property type="evidence" value="ECO:0007669"/>
    <property type="project" value="InterPro"/>
</dbReference>
<evidence type="ECO:0000259" key="11">
    <source>
        <dbReference type="PROSITE" id="PS00486"/>
    </source>
</evidence>
<dbReference type="Proteomes" id="UP000280881">
    <property type="component" value="Unassembled WGS sequence"/>
</dbReference>
<dbReference type="SUPFAM" id="SSF53150">
    <property type="entry name" value="DNA repair protein MutS, domain II"/>
    <property type="match status" value="1"/>
</dbReference>
<comment type="caution">
    <text evidence="12">The sequence shown here is derived from an EMBL/GenBank/DDBJ whole genome shotgun (WGS) entry which is preliminary data.</text>
</comment>
<sequence>MSKKITPALKQYLEFKEKYKDAILMFRMGDFYEMFFEDAEIASRELEIALTSRSFGKGGERAPMCGIPHHALESYLPKLVRKGYKVAICEQLEEPKPGKKVVERGVVRVITPGTYFEDESEDRFLMAIAQKGKEFEVAWAEISSGDLFYTTASWEEVKSLISKFKPKEILIPENLNERKIKTLIPEAVIEKREELFKEGALEALREFVKETQKEFVPKLKEPKEYRGWDYAYVDPQTQRNLELLEPINEKLAGATLFNVLNRTKTGMGRRLLKFWLLHPLKKVGEIEKRLSAVEELKESFLIADEIRETLSKVYDIERLLTKITSGMANPKEIASLRNSLRNLPKIKELLKNFSSPLLAQLSKELDTLEDVYCEIERVLVENPPFSPKEGGLIKEGIHPELDQLRKVKNEAEKIIKEIEERERKRTGISSLKVGYNNVFGYYIEVSKPNLHLVPKDYIRKQTLVNAERFITPELKEFEEKVLSAKERIDKIEYQLFCQLRNFISNHATRISRTAEKIALLDVLQSLAKVAVERDYVKPQVHDGYETVIEEGKHPVLEKILDEEFIPNDTELNPKDFILIITGPNMGGKSVYLRQTALLTLMAQIGSFIPAKKAKISVADRIFSRVGAADNLSRGLSTFMMEMVETANILKNATLKSLIILDEIGRGTSTYDGMSIARAVVEYISSRIGAKTLFATHYHELTELEGKVKGVKNYHAEVQEVDGHVVFTHRILPGASEKSYGVHVAEIAGLPKEVIERAREILAELEGKRNDSELPLFSAAEPKVEYRVEKVEVLPPEVERVISEIEKIEVSTTTPLEALMLLARLKESLKGVEWKK</sequence>
<evidence type="ECO:0000256" key="2">
    <source>
        <dbReference type="ARBA" id="ARBA00021982"/>
    </source>
</evidence>
<dbReference type="SUPFAM" id="SSF48334">
    <property type="entry name" value="DNA repair protein MutS, domain III"/>
    <property type="match status" value="1"/>
</dbReference>
<dbReference type="NCBIfam" id="TIGR01070">
    <property type="entry name" value="mutS1"/>
    <property type="match status" value="1"/>
</dbReference>
<dbReference type="SMART" id="SM00533">
    <property type="entry name" value="MUTSd"/>
    <property type="match status" value="1"/>
</dbReference>
<keyword evidence="4 9" id="KW-0227">DNA damage</keyword>
<evidence type="ECO:0000256" key="1">
    <source>
        <dbReference type="ARBA" id="ARBA00006271"/>
    </source>
</evidence>
<dbReference type="GO" id="GO:0140664">
    <property type="term" value="F:ATP-dependent DNA damage sensor activity"/>
    <property type="evidence" value="ECO:0007669"/>
    <property type="project" value="InterPro"/>
</dbReference>
<dbReference type="InterPro" id="IPR007696">
    <property type="entry name" value="DNA_mismatch_repair_MutS_core"/>
</dbReference>
<feature type="domain" description="DNA mismatch repair proteins mutS family" evidence="11">
    <location>
        <begin position="656"/>
        <end position="672"/>
    </location>
</feature>
<dbReference type="GO" id="GO:0005829">
    <property type="term" value="C:cytosol"/>
    <property type="evidence" value="ECO:0007669"/>
    <property type="project" value="TreeGrafter"/>
</dbReference>
<dbReference type="AlphaFoldDB" id="A0A420W7W0"/>
<dbReference type="Pfam" id="PF05190">
    <property type="entry name" value="MutS_IV"/>
    <property type="match status" value="1"/>
</dbReference>
<dbReference type="SMART" id="SM00534">
    <property type="entry name" value="MUTSac"/>
    <property type="match status" value="1"/>
</dbReference>
<dbReference type="OrthoDB" id="9802448at2"/>
<dbReference type="Gene3D" id="1.10.1420.10">
    <property type="match status" value="2"/>
</dbReference>
<dbReference type="SUPFAM" id="SSF55271">
    <property type="entry name" value="DNA repair protein MutS, domain I"/>
    <property type="match status" value="1"/>
</dbReference>
<gene>
    <name evidence="9" type="primary">mutS</name>
    <name evidence="12" type="ORF">C7457_0235</name>
</gene>
<dbReference type="FunFam" id="1.10.1420.10:FF:000007">
    <property type="entry name" value="DNA mismatch repair protein MutS"/>
    <property type="match status" value="1"/>
</dbReference>
<protein>
    <recommendedName>
        <fullName evidence="2 9">DNA mismatch repair protein MutS</fullName>
    </recommendedName>
</protein>
<keyword evidence="13" id="KW-1185">Reference proteome</keyword>
<comment type="function">
    <text evidence="8 9">This protein is involved in the repair of mismatches in DNA. It is possible that it carries out the mismatch recognition step. This protein has a weak ATPase activity.</text>
</comment>
<feature type="binding site" evidence="9">
    <location>
        <begin position="582"/>
        <end position="589"/>
    </location>
    <ligand>
        <name>ATP</name>
        <dbReference type="ChEBI" id="CHEBI:30616"/>
    </ligand>
</feature>
<evidence type="ECO:0000256" key="4">
    <source>
        <dbReference type="ARBA" id="ARBA00022763"/>
    </source>
</evidence>
<evidence type="ECO:0000256" key="8">
    <source>
        <dbReference type="ARBA" id="ARBA00024647"/>
    </source>
</evidence>
<evidence type="ECO:0000256" key="9">
    <source>
        <dbReference type="HAMAP-Rule" id="MF_00096"/>
    </source>
</evidence>
<evidence type="ECO:0000256" key="5">
    <source>
        <dbReference type="ARBA" id="ARBA00022840"/>
    </source>
</evidence>
<name>A0A420W7W0_9BACT</name>
<dbReference type="InterPro" id="IPR045076">
    <property type="entry name" value="MutS"/>
</dbReference>
<keyword evidence="7 9" id="KW-0234">DNA repair</keyword>
<dbReference type="Gene3D" id="3.30.420.110">
    <property type="entry name" value="MutS, connector domain"/>
    <property type="match status" value="1"/>
</dbReference>
<dbReference type="PROSITE" id="PS00486">
    <property type="entry name" value="DNA_MISMATCH_REPAIR_2"/>
    <property type="match status" value="1"/>
</dbReference>
<organism evidence="12 13">
    <name type="scientific">Thermovibrio guaymasensis</name>
    <dbReference type="NCBI Taxonomy" id="240167"/>
    <lineage>
        <taxon>Bacteria</taxon>
        <taxon>Pseudomonadati</taxon>
        <taxon>Aquificota</taxon>
        <taxon>Aquificia</taxon>
        <taxon>Desulfurobacteriales</taxon>
        <taxon>Desulfurobacteriaceae</taxon>
        <taxon>Thermovibrio</taxon>
    </lineage>
</organism>
<dbReference type="NCBIfam" id="NF003810">
    <property type="entry name" value="PRK05399.1"/>
    <property type="match status" value="1"/>
</dbReference>
<dbReference type="EMBL" id="RBIE01000001">
    <property type="protein sequence ID" value="RKQ63365.1"/>
    <property type="molecule type" value="Genomic_DNA"/>
</dbReference>
<dbReference type="GO" id="GO:0003684">
    <property type="term" value="F:damaged DNA binding"/>
    <property type="evidence" value="ECO:0007669"/>
    <property type="project" value="UniProtKB-UniRule"/>
</dbReference>
<dbReference type="InterPro" id="IPR036678">
    <property type="entry name" value="MutS_con_dom_sf"/>
</dbReference>
<dbReference type="FunFam" id="3.40.50.300:FF:000870">
    <property type="entry name" value="MutS protein homolog 4"/>
    <property type="match status" value="1"/>
</dbReference>
<dbReference type="Pfam" id="PF05192">
    <property type="entry name" value="MutS_III"/>
    <property type="match status" value="1"/>
</dbReference>
<comment type="similarity">
    <text evidence="1 9 10">Belongs to the DNA mismatch repair MutS family.</text>
</comment>
<dbReference type="Pfam" id="PF00488">
    <property type="entry name" value="MutS_V"/>
    <property type="match status" value="1"/>
</dbReference>
<dbReference type="PANTHER" id="PTHR11361">
    <property type="entry name" value="DNA MISMATCH REPAIR PROTEIN MUTS FAMILY MEMBER"/>
    <property type="match status" value="1"/>
</dbReference>
<dbReference type="InterPro" id="IPR007695">
    <property type="entry name" value="DNA_mismatch_repair_MutS-lik_N"/>
</dbReference>
<dbReference type="InterPro" id="IPR027417">
    <property type="entry name" value="P-loop_NTPase"/>
</dbReference>
<dbReference type="InterPro" id="IPR016151">
    <property type="entry name" value="DNA_mismatch_repair_MutS_N"/>
</dbReference>
<dbReference type="Gene3D" id="3.40.50.300">
    <property type="entry name" value="P-loop containing nucleotide triphosphate hydrolases"/>
    <property type="match status" value="1"/>
</dbReference>
<dbReference type="FunFam" id="3.40.1170.10:FF:000001">
    <property type="entry name" value="DNA mismatch repair protein MutS"/>
    <property type="match status" value="1"/>
</dbReference>
<accession>A0A420W7W0</accession>
<keyword evidence="5 9" id="KW-0067">ATP-binding</keyword>
<dbReference type="GO" id="GO:0006298">
    <property type="term" value="P:mismatch repair"/>
    <property type="evidence" value="ECO:0007669"/>
    <property type="project" value="UniProtKB-UniRule"/>
</dbReference>
<dbReference type="CDD" id="cd03284">
    <property type="entry name" value="ABC_MutS1"/>
    <property type="match status" value="1"/>
</dbReference>
<dbReference type="GO" id="GO:0005524">
    <property type="term" value="F:ATP binding"/>
    <property type="evidence" value="ECO:0007669"/>
    <property type="project" value="UniProtKB-UniRule"/>
</dbReference>
<dbReference type="RefSeq" id="WP_121169613.1">
    <property type="nucleotide sequence ID" value="NZ_RBIE01000001.1"/>
</dbReference>
<dbReference type="InterPro" id="IPR007860">
    <property type="entry name" value="DNA_mmatch_repair_MutS_con_dom"/>
</dbReference>
<evidence type="ECO:0000313" key="12">
    <source>
        <dbReference type="EMBL" id="RKQ63365.1"/>
    </source>
</evidence>
<dbReference type="Pfam" id="PF05188">
    <property type="entry name" value="MutS_II"/>
    <property type="match status" value="1"/>
</dbReference>
<dbReference type="InterPro" id="IPR000432">
    <property type="entry name" value="DNA_mismatch_repair_MutS_C"/>
</dbReference>
<dbReference type="InterPro" id="IPR017261">
    <property type="entry name" value="DNA_mismatch_repair_MutS/MSH"/>
</dbReference>
<evidence type="ECO:0000256" key="3">
    <source>
        <dbReference type="ARBA" id="ARBA00022741"/>
    </source>
</evidence>
<dbReference type="Gene3D" id="3.40.1170.10">
    <property type="entry name" value="DNA repair protein MutS, domain I"/>
    <property type="match status" value="1"/>
</dbReference>
<dbReference type="InterPro" id="IPR007861">
    <property type="entry name" value="DNA_mismatch_repair_MutS_clamp"/>
</dbReference>
<keyword evidence="3 9" id="KW-0547">Nucleotide-binding</keyword>
<dbReference type="Pfam" id="PF01624">
    <property type="entry name" value="MutS_I"/>
    <property type="match status" value="1"/>
</dbReference>
<evidence type="ECO:0000313" key="13">
    <source>
        <dbReference type="Proteomes" id="UP000280881"/>
    </source>
</evidence>
<dbReference type="InterPro" id="IPR036187">
    <property type="entry name" value="DNA_mismatch_repair_MutS_sf"/>
</dbReference>
<dbReference type="PANTHER" id="PTHR11361:SF34">
    <property type="entry name" value="DNA MISMATCH REPAIR PROTEIN MSH1, MITOCHONDRIAL"/>
    <property type="match status" value="1"/>
</dbReference>
<evidence type="ECO:0000256" key="7">
    <source>
        <dbReference type="ARBA" id="ARBA00023204"/>
    </source>
</evidence>
<dbReference type="PIRSF" id="PIRSF037677">
    <property type="entry name" value="DNA_mis_repair_Msh6"/>
    <property type="match status" value="1"/>
</dbReference>
<reference evidence="12 13" key="1">
    <citation type="submission" date="2018-10" db="EMBL/GenBank/DDBJ databases">
        <title>Genomic Encyclopedia of Type Strains, Phase IV (KMG-IV): sequencing the most valuable type-strain genomes for metagenomic binning, comparative biology and taxonomic classification.</title>
        <authorList>
            <person name="Goeker M."/>
        </authorList>
    </citation>
    <scope>NUCLEOTIDE SEQUENCE [LARGE SCALE GENOMIC DNA]</scope>
    <source>
        <strain evidence="12 13">DSM 15521</strain>
    </source>
</reference>
<proteinExistence type="inferred from homology"/>
<dbReference type="SUPFAM" id="SSF52540">
    <property type="entry name" value="P-loop containing nucleoside triphosphate hydrolases"/>
    <property type="match status" value="1"/>
</dbReference>
<evidence type="ECO:0000256" key="6">
    <source>
        <dbReference type="ARBA" id="ARBA00023125"/>
    </source>
</evidence>
<dbReference type="HAMAP" id="MF_00096">
    <property type="entry name" value="MutS"/>
    <property type="match status" value="1"/>
</dbReference>
<evidence type="ECO:0000256" key="10">
    <source>
        <dbReference type="RuleBase" id="RU003756"/>
    </source>
</evidence>